<dbReference type="EMBL" id="GGEC01086678">
    <property type="protein sequence ID" value="MBX67162.1"/>
    <property type="molecule type" value="Transcribed_RNA"/>
</dbReference>
<keyword evidence="1" id="KW-0472">Membrane</keyword>
<keyword evidence="1" id="KW-0812">Transmembrane</keyword>
<feature type="transmembrane region" description="Helical" evidence="1">
    <location>
        <begin position="7"/>
        <end position="26"/>
    </location>
</feature>
<keyword evidence="1" id="KW-1133">Transmembrane helix</keyword>
<protein>
    <submittedName>
        <fullName evidence="2">Uncharacterized protein</fullName>
    </submittedName>
</protein>
<dbReference type="AlphaFoldDB" id="A0A2P2QJI1"/>
<proteinExistence type="predicted"/>
<reference evidence="2" key="1">
    <citation type="submission" date="2018-02" db="EMBL/GenBank/DDBJ databases">
        <title>Rhizophora mucronata_Transcriptome.</title>
        <authorList>
            <person name="Meera S.P."/>
            <person name="Sreeshan A."/>
            <person name="Augustine A."/>
        </authorList>
    </citation>
    <scope>NUCLEOTIDE SEQUENCE</scope>
    <source>
        <tissue evidence="2">Leaf</tissue>
    </source>
</reference>
<name>A0A2P2QJI1_RHIMU</name>
<evidence type="ECO:0000256" key="1">
    <source>
        <dbReference type="SAM" id="Phobius"/>
    </source>
</evidence>
<accession>A0A2P2QJI1</accession>
<sequence>MHTHTDIIFFSTFLVFSDFSVLLNFIQFPFPPGMPSLIECHPHI</sequence>
<organism evidence="2">
    <name type="scientific">Rhizophora mucronata</name>
    <name type="common">Asiatic mangrove</name>
    <dbReference type="NCBI Taxonomy" id="61149"/>
    <lineage>
        <taxon>Eukaryota</taxon>
        <taxon>Viridiplantae</taxon>
        <taxon>Streptophyta</taxon>
        <taxon>Embryophyta</taxon>
        <taxon>Tracheophyta</taxon>
        <taxon>Spermatophyta</taxon>
        <taxon>Magnoliopsida</taxon>
        <taxon>eudicotyledons</taxon>
        <taxon>Gunneridae</taxon>
        <taxon>Pentapetalae</taxon>
        <taxon>rosids</taxon>
        <taxon>fabids</taxon>
        <taxon>Malpighiales</taxon>
        <taxon>Rhizophoraceae</taxon>
        <taxon>Rhizophora</taxon>
    </lineage>
</organism>
<evidence type="ECO:0000313" key="2">
    <source>
        <dbReference type="EMBL" id="MBX67162.1"/>
    </source>
</evidence>